<dbReference type="EMBL" id="KV744866">
    <property type="protein sequence ID" value="OCK83246.1"/>
    <property type="molecule type" value="Genomic_DNA"/>
</dbReference>
<feature type="compositionally biased region" description="Basic and acidic residues" evidence="1">
    <location>
        <begin position="1"/>
        <end position="12"/>
    </location>
</feature>
<feature type="region of interest" description="Disordered" evidence="1">
    <location>
        <begin position="1"/>
        <end position="21"/>
    </location>
</feature>
<keyword evidence="3" id="KW-1185">Reference proteome</keyword>
<dbReference type="Proteomes" id="UP000250266">
    <property type="component" value="Unassembled WGS sequence"/>
</dbReference>
<dbReference type="OrthoDB" id="20872at2759"/>
<evidence type="ECO:0000313" key="3">
    <source>
        <dbReference type="Proteomes" id="UP000250266"/>
    </source>
</evidence>
<protein>
    <submittedName>
        <fullName evidence="2">Uncharacterized protein</fullName>
    </submittedName>
</protein>
<accession>A0A8E2EGA4</accession>
<dbReference type="AlphaFoldDB" id="A0A8E2EGA4"/>
<gene>
    <name evidence="2" type="ORF">K432DRAFT_402228</name>
</gene>
<evidence type="ECO:0000256" key="1">
    <source>
        <dbReference type="SAM" id="MobiDB-lite"/>
    </source>
</evidence>
<reference evidence="2 3" key="1">
    <citation type="journal article" date="2016" name="Nat. Commun.">
        <title>Ectomycorrhizal ecology is imprinted in the genome of the dominant symbiotic fungus Cenococcum geophilum.</title>
        <authorList>
            <consortium name="DOE Joint Genome Institute"/>
            <person name="Peter M."/>
            <person name="Kohler A."/>
            <person name="Ohm R.A."/>
            <person name="Kuo A."/>
            <person name="Krutzmann J."/>
            <person name="Morin E."/>
            <person name="Arend M."/>
            <person name="Barry K.W."/>
            <person name="Binder M."/>
            <person name="Choi C."/>
            <person name="Clum A."/>
            <person name="Copeland A."/>
            <person name="Grisel N."/>
            <person name="Haridas S."/>
            <person name="Kipfer T."/>
            <person name="LaButti K."/>
            <person name="Lindquist E."/>
            <person name="Lipzen A."/>
            <person name="Maire R."/>
            <person name="Meier B."/>
            <person name="Mihaltcheva S."/>
            <person name="Molinier V."/>
            <person name="Murat C."/>
            <person name="Poggeler S."/>
            <person name="Quandt C.A."/>
            <person name="Sperisen C."/>
            <person name="Tritt A."/>
            <person name="Tisserant E."/>
            <person name="Crous P.W."/>
            <person name="Henrissat B."/>
            <person name="Nehls U."/>
            <person name="Egli S."/>
            <person name="Spatafora J.W."/>
            <person name="Grigoriev I.V."/>
            <person name="Martin F.M."/>
        </authorList>
    </citation>
    <scope>NUCLEOTIDE SEQUENCE [LARGE SCALE GENOMIC DNA]</scope>
    <source>
        <strain evidence="2 3">CBS 459.81</strain>
    </source>
</reference>
<sequence length="183" mass="20185">MPRERPLRRENATENQDSEPNGEVAYSVFARSKFYDSGVGSSLPAATAYAATIISYISSFANGSGPRTPPLSEEVNTGQPSECDACGNAISKRTNREWRKNLFHDLQRRTCFYQNCSFNSSALLERDSWINHLAGHMEDIALAALPKGTDSGVCYDFTTMSRINELITGTSTLDTAWLGRMAN</sequence>
<evidence type="ECO:0000313" key="2">
    <source>
        <dbReference type="EMBL" id="OCK83246.1"/>
    </source>
</evidence>
<name>A0A8E2EGA4_9PEZI</name>
<organism evidence="2 3">
    <name type="scientific">Lepidopterella palustris CBS 459.81</name>
    <dbReference type="NCBI Taxonomy" id="1314670"/>
    <lineage>
        <taxon>Eukaryota</taxon>
        <taxon>Fungi</taxon>
        <taxon>Dikarya</taxon>
        <taxon>Ascomycota</taxon>
        <taxon>Pezizomycotina</taxon>
        <taxon>Dothideomycetes</taxon>
        <taxon>Pleosporomycetidae</taxon>
        <taxon>Mytilinidiales</taxon>
        <taxon>Argynnaceae</taxon>
        <taxon>Lepidopterella</taxon>
    </lineage>
</organism>
<proteinExistence type="predicted"/>